<dbReference type="EMBL" id="LDTC01000044">
    <property type="protein sequence ID" value="KTW14880.1"/>
    <property type="molecule type" value="Genomic_DNA"/>
</dbReference>
<protein>
    <submittedName>
        <fullName evidence="1">Uncharacterized protein</fullName>
    </submittedName>
</protein>
<comment type="caution">
    <text evidence="1">The sequence shown here is derived from an EMBL/GenBank/DDBJ whole genome shotgun (WGS) entry which is preliminary data.</text>
</comment>
<proteinExistence type="predicted"/>
<sequence length="211" mass="22946">MTQALPTLAPTISNSKSSRTVMTTMDDLDHAEFGRLLGRGLPVRTALQVLRGERNEDFEVEHVETTARARAWCAGLTTLPQGLEPRWDLAPEHFYLALDGEHPSLADARAWGLILADTAQVLGALTYASTRDKDPWDEGYRIKSCGTAYRWSVGLSVTPPLLAINKTCIHIAGGMHRFHLAVAYGAGEMPFLVEPAALAAMVALLPSARVI</sequence>
<dbReference type="PATRIC" id="fig|33051.5.peg.2238"/>
<reference evidence="1 2" key="1">
    <citation type="journal article" date="2016" name="Front. Microbiol.">
        <title>Genomic Resource of Rice Seed Associated Bacteria.</title>
        <authorList>
            <person name="Midha S."/>
            <person name="Bansal K."/>
            <person name="Sharma S."/>
            <person name="Kumar N."/>
            <person name="Patil P.P."/>
            <person name="Chaudhry V."/>
            <person name="Patil P.B."/>
        </authorList>
    </citation>
    <scope>NUCLEOTIDE SEQUENCE [LARGE SCALE GENOMIC DNA]</scope>
    <source>
        <strain evidence="1 2">NS258</strain>
    </source>
</reference>
<evidence type="ECO:0000313" key="2">
    <source>
        <dbReference type="Proteomes" id="UP000074410"/>
    </source>
</evidence>
<dbReference type="AlphaFoldDB" id="A0A147JA37"/>
<organism evidence="1 2">
    <name type="scientific">Sphingomonas sanguinis</name>
    <dbReference type="NCBI Taxonomy" id="33051"/>
    <lineage>
        <taxon>Bacteria</taxon>
        <taxon>Pseudomonadati</taxon>
        <taxon>Pseudomonadota</taxon>
        <taxon>Alphaproteobacteria</taxon>
        <taxon>Sphingomonadales</taxon>
        <taxon>Sphingomonadaceae</taxon>
        <taxon>Sphingomonas</taxon>
    </lineage>
</organism>
<dbReference type="Proteomes" id="UP000074410">
    <property type="component" value="Unassembled WGS sequence"/>
</dbReference>
<gene>
    <name evidence="1" type="ORF">NS258_06380</name>
</gene>
<evidence type="ECO:0000313" key="1">
    <source>
        <dbReference type="EMBL" id="KTW14880.1"/>
    </source>
</evidence>
<accession>A0A147JA37</accession>
<name>A0A147JA37_9SPHN</name>